<evidence type="ECO:0000313" key="2">
    <source>
        <dbReference type="Proteomes" id="UP000515842"/>
    </source>
</evidence>
<sequence length="350" mass="41026">MAYTRYDFKMFIGNTKNVPCFRAYVVEDEDFEIPTIEVMEVEGFGINDVYESLFYEIVEGKLSFDLMKKRSQNCTTEIDFQRKVETIKINEGSAIKNLREFEKYSKVYFGVTTESIVVNFEKPFELRYDGYGYNIGHGLPINRYEQIEEFTKTFVSCLSSNNTSFGNMYRKIEKAGSTVIPFETEKKDDSALETIKNLFKDINEDNINYDYINKKGDNYSQLYKKLLLKLPEIRKVDDLHTFQIIIDGKKYNLDINKAKKVKLEEFGVPVSWTCKYLFSKGILKSDTRYHSIDVEYMKKRQTFHIEVENERILKLIGTLNNGDLINISGITFSQRTIIIDRLEKCTEKKL</sequence>
<reference evidence="1 2" key="1">
    <citation type="journal article" date="2020" name="Front. Microbiol.">
        <title>Genomic Analysis and Antimicrobial Resistance of Aliarcobacter cryaerophilus Strains From German Water Poultry.</title>
        <authorList>
            <person name="Muller E."/>
            <person name="Hotzel H."/>
            <person name="Ahlers C."/>
            <person name="Hanel I."/>
            <person name="Tomaso H."/>
            <person name="Abdel-Glil M.Y."/>
        </authorList>
    </citation>
    <scope>NUCLEOTIDE SEQUENCE [LARGE SCALE GENOMIC DNA]</scope>
    <source>
        <strain evidence="1 2">16CS1285-4</strain>
    </source>
</reference>
<dbReference type="RefSeq" id="WP_187474589.1">
    <property type="nucleotide sequence ID" value="NZ_CP060693.1"/>
</dbReference>
<accession>A0A7G9LNR0</accession>
<dbReference type="AlphaFoldDB" id="A0A7G9LNR0"/>
<gene>
    <name evidence="1" type="ORF">HOO34_00520</name>
</gene>
<proteinExistence type="predicted"/>
<name>A0A7G9LNR0_9BACT</name>
<dbReference type="EMBL" id="CP060693">
    <property type="protein sequence ID" value="QNM90259.1"/>
    <property type="molecule type" value="Genomic_DNA"/>
</dbReference>
<organism evidence="1 2">
    <name type="scientific">Aliarcobacter cryaerophilus</name>
    <dbReference type="NCBI Taxonomy" id="28198"/>
    <lineage>
        <taxon>Bacteria</taxon>
        <taxon>Pseudomonadati</taxon>
        <taxon>Campylobacterota</taxon>
        <taxon>Epsilonproteobacteria</taxon>
        <taxon>Campylobacterales</taxon>
        <taxon>Arcobacteraceae</taxon>
        <taxon>Aliarcobacter</taxon>
    </lineage>
</organism>
<dbReference type="Proteomes" id="UP000515842">
    <property type="component" value="Chromosome"/>
</dbReference>
<evidence type="ECO:0000313" key="1">
    <source>
        <dbReference type="EMBL" id="QNM90259.1"/>
    </source>
</evidence>
<protein>
    <submittedName>
        <fullName evidence="1">Uncharacterized protein</fullName>
    </submittedName>
</protein>